<feature type="compositionally biased region" description="Gly residues" evidence="26">
    <location>
        <begin position="1"/>
        <end position="12"/>
    </location>
</feature>
<dbReference type="InterPro" id="IPR016024">
    <property type="entry name" value="ARM-type_fold"/>
</dbReference>
<keyword evidence="18" id="KW-0206">Cytoskeleton</keyword>
<dbReference type="InterPro" id="IPR044933">
    <property type="entry name" value="DIA_GBD_sf"/>
</dbReference>
<evidence type="ECO:0000256" key="7">
    <source>
        <dbReference type="ARBA" id="ARBA00022475"/>
    </source>
</evidence>
<dbReference type="SMART" id="SM00498">
    <property type="entry name" value="FH2"/>
    <property type="match status" value="1"/>
</dbReference>
<dbReference type="PROSITE" id="PS51444">
    <property type="entry name" value="FH2"/>
    <property type="match status" value="1"/>
</dbReference>
<evidence type="ECO:0000256" key="24">
    <source>
        <dbReference type="ARBA" id="ARBA00077584"/>
    </source>
</evidence>
<evidence type="ECO:0000256" key="6">
    <source>
        <dbReference type="ARBA" id="ARBA00022473"/>
    </source>
</evidence>
<dbReference type="InterPro" id="IPR010473">
    <property type="entry name" value="GTPase-bd"/>
</dbReference>
<dbReference type="Gene3D" id="1.20.58.630">
    <property type="match status" value="1"/>
</dbReference>
<evidence type="ECO:0000256" key="19">
    <source>
        <dbReference type="ARBA" id="ARBA00023242"/>
    </source>
</evidence>
<dbReference type="GO" id="GO:0005819">
    <property type="term" value="C:spindle"/>
    <property type="evidence" value="ECO:0007669"/>
    <property type="project" value="UniProtKB-SubCell"/>
</dbReference>
<dbReference type="Pfam" id="PF02181">
    <property type="entry name" value="FH2"/>
    <property type="match status" value="1"/>
</dbReference>
<evidence type="ECO:0000256" key="2">
    <source>
        <dbReference type="ARBA" id="ARBA00004186"/>
    </source>
</evidence>
<keyword evidence="6" id="KW-0217">Developmental protein</keyword>
<evidence type="ECO:0000256" key="3">
    <source>
        <dbReference type="ARBA" id="ARBA00004300"/>
    </source>
</evidence>
<sequence>MEPPGGALGPGRGTRDKKKGRSPDELPVAGGDGGKSKKFLERFTSMRIKKEKEKPNSAHRNSSASYGDDPTAQSLQDVSDEQVLVLFEQMLLDMNLNEEKQQPLREKDIIIKREMVSQYLHTSKAGMSQKESSRSAMMYIQELRSGLRDMPLLSCLESLRVSLNNNPVSWVQTFGAEGLASLLDILKRLHDEKEETAGSYDSRNKHEIIRCLKAFMNNKFGIKTMLETEEGILLLVRAMDPAVPNMMIDAAKLLSALCILPQPEDMNERVLEAMTERAEMDEVERFQPLLDGLKSGTSIALKVGCLQLINALITPAEELDFRVHIRSELMRLGLHQVLRDLREIENDDMRVQLNVFDEQGEEDSYDLKGRLDDIRMEMDDFSEVFQILLNTVKDSKAEPHFLSILQHLLLVRNDYEARPQYYKLIEECISQIVLHKNGADPDFKCRHLQIDIEGLIDQMIDKTKVEKSEAKATELEKKLDSELTARHELQVEMKKMESDFEQKLQNLQGEKDALDSEKQQIATEKQNLEVEVSQLTGEVAKLSKELEDAKKEMASLSAPVVAVAPSVPSSATVLPAPPLHGDSVTVILPPPPPLPGGVSIPSPPPLPGDSTIPPPPPPPPLPGGVYIPPPPPLPGGTAIPPPPPLLGGAGIPPPPPLPGGTTIPPPPPLPGDAGIPPPPPLPGSAGIPPPPPPLPGGPGMPPPPPPLPGGPGIPPPPPFPGGPGVPPPPPGMGMPPPPPFGFGVPAAPVLPFGLTPKKLYKPEVQLRRPNWSKFVAEDLSQDCFWTKVKEDRFENNELFAKLTLTFSAQTKTSKAKKDQEGGEEKKSVQKKKVKELKVLDSKTAQNLSIFLGSFRMPYQEIKNVILEVNEAVLTESMIQNLIKQMPEPEQLKMLSELKDEYDDLAESEQFGVVMGTVPRLRPRLNAILFKLQFSEQVENIKPEIVSVTAACEEVRKSESFSSLLEITLLVGNYMNAGSRNAGAFGFNISFLCKLRDTKSTDQKMTLLHFLAELCENDYPDVLKFPDELAHVEKASRVSAENLQKNLDQMKKQISDVERDVQNFPAATDEKDKFVEKMTSFVKDAQEQYNKLRMMHSNMETLYKDLGDYFLFDPKKLSVEEFFMDLHNFRNMFLQAVKENQKRRETEEKMRRAKLAKEKAEKERLEKQQKREQLIDMNAEGDETGVMDSLLEALQSGAAFRRKRGPRQANRKAGCAVTSLLASELTKDDAMTAVPAKMPKNSEAVPTILEEAKELVGRAS</sequence>
<reference evidence="30 31" key="1">
    <citation type="journal article" date="2024" name="G3 (Bethesda)">
        <title>A hybrid genome assembly of the endangered aye-aye (Daubentonia madagascariensis).</title>
        <authorList>
            <person name="Versoza C.J."/>
            <person name="Pfeifer S.P."/>
        </authorList>
    </citation>
    <scope>NUCLEOTIDE SEQUENCE [LARGE SCALE GENOMIC DNA]</scope>
    <source>
        <strain evidence="30">6821</strain>
    </source>
</reference>
<dbReference type="Pfam" id="PF06367">
    <property type="entry name" value="Drf_FH3"/>
    <property type="match status" value="1"/>
</dbReference>
<dbReference type="FunFam" id="1.20.58.630:FF:000001">
    <property type="entry name" value="Diaphanous related formin 1"/>
    <property type="match status" value="1"/>
</dbReference>
<dbReference type="GO" id="GO:0007605">
    <property type="term" value="P:sensory perception of sound"/>
    <property type="evidence" value="ECO:0007669"/>
    <property type="project" value="UniProtKB-KW"/>
</dbReference>
<evidence type="ECO:0000256" key="22">
    <source>
        <dbReference type="ARBA" id="ARBA00072131"/>
    </source>
</evidence>
<evidence type="ECO:0000256" key="1">
    <source>
        <dbReference type="ARBA" id="ARBA00004123"/>
    </source>
</evidence>
<keyword evidence="16" id="KW-0472">Membrane</keyword>
<keyword evidence="12" id="KW-0221">Differentiation</keyword>
<dbReference type="InterPro" id="IPR042201">
    <property type="entry name" value="FH2_Formin_sf"/>
</dbReference>
<dbReference type="SMART" id="SM01140">
    <property type="entry name" value="Drf_GBD"/>
    <property type="match status" value="1"/>
</dbReference>
<dbReference type="InterPro" id="IPR010465">
    <property type="entry name" value="Drf_DAD"/>
</dbReference>
<evidence type="ECO:0000259" key="28">
    <source>
        <dbReference type="PROSITE" id="PS51232"/>
    </source>
</evidence>
<dbReference type="FunFam" id="1.20.58.2220:FF:000003">
    <property type="entry name" value="protein diaphanous homolog 1 isoform X2"/>
    <property type="match status" value="1"/>
</dbReference>
<dbReference type="Gene3D" id="1.10.20.40">
    <property type="entry name" value="Formin, diaphanous GTPase-binding domain"/>
    <property type="match status" value="1"/>
</dbReference>
<evidence type="ECO:0000256" key="9">
    <source>
        <dbReference type="ARBA" id="ARBA00022553"/>
    </source>
</evidence>
<dbReference type="FunFam" id="1.25.10.10:FF:000109">
    <property type="entry name" value="Diaphanous homolog 1 (Drosophila)"/>
    <property type="match status" value="1"/>
</dbReference>
<keyword evidence="15 25" id="KW-0175">Coiled coil</keyword>
<dbReference type="InterPro" id="IPR015425">
    <property type="entry name" value="FH2_Formin"/>
</dbReference>
<evidence type="ECO:0000256" key="11">
    <source>
        <dbReference type="ARBA" id="ARBA00022740"/>
    </source>
</evidence>
<evidence type="ECO:0000256" key="14">
    <source>
        <dbReference type="ARBA" id="ARBA00022990"/>
    </source>
</evidence>
<feature type="domain" description="DAD" evidence="27">
    <location>
        <begin position="1181"/>
        <end position="1209"/>
    </location>
</feature>
<dbReference type="Gene3D" id="1.10.238.150">
    <property type="entry name" value="Formin, FH3 diaphanous domain"/>
    <property type="match status" value="1"/>
</dbReference>
<dbReference type="GO" id="GO:0005813">
    <property type="term" value="C:centrosome"/>
    <property type="evidence" value="ECO:0007669"/>
    <property type="project" value="UniProtKB-SubCell"/>
</dbReference>
<dbReference type="PANTHER" id="PTHR45691">
    <property type="entry name" value="PROTEIN DIAPHANOUS"/>
    <property type="match status" value="1"/>
</dbReference>
<dbReference type="PROSITE" id="PS51231">
    <property type="entry name" value="DAD"/>
    <property type="match status" value="1"/>
</dbReference>
<keyword evidence="11" id="KW-1009">Hearing</keyword>
<evidence type="ECO:0000259" key="29">
    <source>
        <dbReference type="PROSITE" id="PS51444"/>
    </source>
</evidence>
<dbReference type="Pfam" id="PF06345">
    <property type="entry name" value="Drf_DAD"/>
    <property type="match status" value="1"/>
</dbReference>
<protein>
    <recommendedName>
        <fullName evidence="22">Protein diaphanous homolog 1</fullName>
    </recommendedName>
    <alternativeName>
        <fullName evidence="23">Diaphanous-related formin-1</fullName>
    </alternativeName>
    <alternativeName>
        <fullName evidence="24">Diaphanous-related formin-2</fullName>
    </alternativeName>
    <alternativeName>
        <fullName evidence="21">Protein diaphanous homolog 2</fullName>
    </alternativeName>
</protein>
<dbReference type="GO" id="GO:0003779">
    <property type="term" value="F:actin binding"/>
    <property type="evidence" value="ECO:0007669"/>
    <property type="project" value="UniProtKB-KW"/>
</dbReference>
<dbReference type="FunFam" id="1.10.238.150:FF:000002">
    <property type="entry name" value="protein diaphanous homolog 2 isoform X2"/>
    <property type="match status" value="1"/>
</dbReference>
<organism evidence="30 31">
    <name type="scientific">Daubentonia madagascariensis</name>
    <name type="common">Aye-aye</name>
    <name type="synonym">Sciurus madagascariensis</name>
    <dbReference type="NCBI Taxonomy" id="31869"/>
    <lineage>
        <taxon>Eukaryota</taxon>
        <taxon>Metazoa</taxon>
        <taxon>Chordata</taxon>
        <taxon>Craniata</taxon>
        <taxon>Vertebrata</taxon>
        <taxon>Euteleostomi</taxon>
        <taxon>Mammalia</taxon>
        <taxon>Eutheria</taxon>
        <taxon>Euarchontoglires</taxon>
        <taxon>Primates</taxon>
        <taxon>Strepsirrhini</taxon>
        <taxon>Chiromyiformes</taxon>
        <taxon>Daubentoniidae</taxon>
        <taxon>Daubentonia</taxon>
    </lineage>
</organism>
<evidence type="ECO:0000256" key="26">
    <source>
        <dbReference type="SAM" id="MobiDB-lite"/>
    </source>
</evidence>
<evidence type="ECO:0000256" key="5">
    <source>
        <dbReference type="ARBA" id="ARBA00008214"/>
    </source>
</evidence>
<dbReference type="PANTHER" id="PTHR45691:SF4">
    <property type="entry name" value="PROTEIN DIAPHANOUS HOMOLOG 1"/>
    <property type="match status" value="1"/>
</dbReference>
<keyword evidence="20" id="KW-0966">Cell projection</keyword>
<keyword evidence="10" id="KW-0677">Repeat</keyword>
<keyword evidence="8" id="KW-0963">Cytoplasm</keyword>
<evidence type="ECO:0000256" key="21">
    <source>
        <dbReference type="ARBA" id="ARBA00072127"/>
    </source>
</evidence>
<feature type="domain" description="FH2" evidence="29">
    <location>
        <begin position="756"/>
        <end position="1158"/>
    </location>
</feature>
<dbReference type="Proteomes" id="UP001610411">
    <property type="component" value="Unassembled WGS sequence"/>
</dbReference>
<evidence type="ECO:0000256" key="8">
    <source>
        <dbReference type="ARBA" id="ARBA00022490"/>
    </source>
</evidence>
<dbReference type="Pfam" id="PF06346">
    <property type="entry name" value="Drf_FH1"/>
    <property type="match status" value="1"/>
</dbReference>
<evidence type="ECO:0000256" key="12">
    <source>
        <dbReference type="ARBA" id="ARBA00022782"/>
    </source>
</evidence>
<keyword evidence="17" id="KW-0009">Actin-binding</keyword>
<dbReference type="Gene3D" id="1.20.58.2220">
    <property type="entry name" value="Formin, FH2 domain"/>
    <property type="match status" value="1"/>
</dbReference>
<evidence type="ECO:0000259" key="27">
    <source>
        <dbReference type="PROSITE" id="PS51231"/>
    </source>
</evidence>
<dbReference type="Gene3D" id="1.25.10.10">
    <property type="entry name" value="Leucine-rich Repeat Variant"/>
    <property type="match status" value="1"/>
</dbReference>
<evidence type="ECO:0000256" key="15">
    <source>
        <dbReference type="ARBA" id="ARBA00023054"/>
    </source>
</evidence>
<evidence type="ECO:0000256" key="20">
    <source>
        <dbReference type="ARBA" id="ARBA00023273"/>
    </source>
</evidence>
<keyword evidence="19" id="KW-0539">Nucleus</keyword>
<accession>A0ABD2EIS7</accession>
<dbReference type="AlphaFoldDB" id="A0ABD2EIS7"/>
<dbReference type="Gene3D" id="6.10.30.30">
    <property type="match status" value="1"/>
</dbReference>
<comment type="subcellular location">
    <subcellularLocation>
        <location evidence="4">Cell projection</location>
        <location evidence="4">Ruffle membrane</location>
    </subcellularLocation>
    <subcellularLocation>
        <location evidence="3">Cytoplasm</location>
        <location evidence="3">Cytoskeleton</location>
        <location evidence="3">Microtubule organizing center</location>
        <location evidence="3">Centrosome</location>
    </subcellularLocation>
    <subcellularLocation>
        <location evidence="2">Cytoplasm</location>
        <location evidence="2">Cytoskeleton</location>
        <location evidence="2">Spindle</location>
    </subcellularLocation>
    <subcellularLocation>
        <location evidence="1">Nucleus</location>
    </subcellularLocation>
</comment>
<gene>
    <name evidence="30" type="ORF">WCI35_012333</name>
</gene>
<keyword evidence="14" id="KW-0007">Acetylation</keyword>
<evidence type="ECO:0000313" key="30">
    <source>
        <dbReference type="EMBL" id="KAL2779075.1"/>
    </source>
</evidence>
<dbReference type="InterPro" id="IPR014767">
    <property type="entry name" value="DAD_dom"/>
</dbReference>
<feature type="coiled-coil region" evidence="25">
    <location>
        <begin position="1135"/>
        <end position="1179"/>
    </location>
</feature>
<dbReference type="PROSITE" id="PS51232">
    <property type="entry name" value="GBD_FH3"/>
    <property type="match status" value="1"/>
</dbReference>
<dbReference type="SUPFAM" id="SSF101447">
    <property type="entry name" value="Formin homology 2 domain (FH2 domain)"/>
    <property type="match status" value="1"/>
</dbReference>
<evidence type="ECO:0000256" key="4">
    <source>
        <dbReference type="ARBA" id="ARBA00004632"/>
    </source>
</evidence>
<feature type="compositionally biased region" description="Pro residues" evidence="26">
    <location>
        <begin position="588"/>
        <end position="740"/>
    </location>
</feature>
<comment type="similarity">
    <text evidence="5">Belongs to the formin homology family. Diaphanous subfamily.</text>
</comment>
<dbReference type="InterPro" id="IPR014768">
    <property type="entry name" value="GBD/FH3_dom"/>
</dbReference>
<keyword evidence="7" id="KW-1003">Cell membrane</keyword>
<comment type="caution">
    <text evidence="30">The sequence shown here is derived from an EMBL/GenBank/DDBJ whole genome shotgun (WGS) entry which is preliminary data.</text>
</comment>
<feature type="coiled-coil region" evidence="25">
    <location>
        <begin position="1032"/>
        <end position="1101"/>
    </location>
</feature>
<dbReference type="SUPFAM" id="SSF48371">
    <property type="entry name" value="ARM repeat"/>
    <property type="match status" value="1"/>
</dbReference>
<dbReference type="InterPro" id="IPR011989">
    <property type="entry name" value="ARM-like"/>
</dbReference>
<feature type="region of interest" description="Disordered" evidence="26">
    <location>
        <begin position="1"/>
        <end position="75"/>
    </location>
</feature>
<dbReference type="Pfam" id="PF06371">
    <property type="entry name" value="Drf_GBD"/>
    <property type="match status" value="1"/>
</dbReference>
<dbReference type="InterPro" id="IPR051412">
    <property type="entry name" value="Formin_Homology_Diaphanous_sf"/>
</dbReference>
<evidence type="ECO:0000313" key="31">
    <source>
        <dbReference type="Proteomes" id="UP001610411"/>
    </source>
</evidence>
<proteinExistence type="inferred from homology"/>
<keyword evidence="13" id="KW-0896">Oogenesis</keyword>
<dbReference type="GO" id="GO:0032587">
    <property type="term" value="C:ruffle membrane"/>
    <property type="evidence" value="ECO:0007669"/>
    <property type="project" value="UniProtKB-SubCell"/>
</dbReference>
<dbReference type="GO" id="GO:0048477">
    <property type="term" value="P:oogenesis"/>
    <property type="evidence" value="ECO:0007669"/>
    <property type="project" value="UniProtKB-KW"/>
</dbReference>
<evidence type="ECO:0000256" key="17">
    <source>
        <dbReference type="ARBA" id="ARBA00023203"/>
    </source>
</evidence>
<dbReference type="GO" id="GO:0005634">
    <property type="term" value="C:nucleus"/>
    <property type="evidence" value="ECO:0007669"/>
    <property type="project" value="UniProtKB-SubCell"/>
</dbReference>
<keyword evidence="9" id="KW-0597">Phosphoprotein</keyword>
<evidence type="ECO:0000256" key="23">
    <source>
        <dbReference type="ARBA" id="ARBA00077583"/>
    </source>
</evidence>
<feature type="compositionally biased region" description="Polar residues" evidence="26">
    <location>
        <begin position="58"/>
        <end position="75"/>
    </location>
</feature>
<evidence type="ECO:0000256" key="13">
    <source>
        <dbReference type="ARBA" id="ARBA00022943"/>
    </source>
</evidence>
<dbReference type="EMBL" id="JBFSEQ010000004">
    <property type="protein sequence ID" value="KAL2779075.1"/>
    <property type="molecule type" value="Genomic_DNA"/>
</dbReference>
<evidence type="ECO:0000256" key="18">
    <source>
        <dbReference type="ARBA" id="ARBA00023212"/>
    </source>
</evidence>
<dbReference type="SMART" id="SM01139">
    <property type="entry name" value="Drf_FH3"/>
    <property type="match status" value="1"/>
</dbReference>
<dbReference type="InterPro" id="IPR010472">
    <property type="entry name" value="FH3_dom"/>
</dbReference>
<evidence type="ECO:0000256" key="10">
    <source>
        <dbReference type="ARBA" id="ARBA00022737"/>
    </source>
</evidence>
<evidence type="ECO:0000256" key="16">
    <source>
        <dbReference type="ARBA" id="ARBA00023136"/>
    </source>
</evidence>
<feature type="domain" description="GBD/FH3" evidence="28">
    <location>
        <begin position="75"/>
        <end position="440"/>
    </location>
</feature>
<name>A0ABD2EIS7_DAUMA</name>
<evidence type="ECO:0000256" key="25">
    <source>
        <dbReference type="SAM" id="Coils"/>
    </source>
</evidence>
<feature type="coiled-coil region" evidence="25">
    <location>
        <begin position="465"/>
        <end position="552"/>
    </location>
</feature>
<dbReference type="FunFam" id="1.10.20.40:FF:000001">
    <property type="entry name" value="Diaphanous related formin 2"/>
    <property type="match status" value="1"/>
</dbReference>
<keyword evidence="31" id="KW-1185">Reference proteome</keyword>
<feature type="region of interest" description="Disordered" evidence="26">
    <location>
        <begin position="584"/>
        <end position="742"/>
    </location>
</feature>